<evidence type="ECO:0000313" key="3">
    <source>
        <dbReference type="Proteomes" id="UP000252187"/>
    </source>
</evidence>
<organism evidence="2 3">
    <name type="scientific">Dietzia maris</name>
    <dbReference type="NCBI Taxonomy" id="37915"/>
    <lineage>
        <taxon>Bacteria</taxon>
        <taxon>Bacillati</taxon>
        <taxon>Actinomycetota</taxon>
        <taxon>Actinomycetes</taxon>
        <taxon>Mycobacteriales</taxon>
        <taxon>Dietziaceae</taxon>
        <taxon>Dietzia</taxon>
    </lineage>
</organism>
<feature type="region of interest" description="Disordered" evidence="1">
    <location>
        <begin position="51"/>
        <end position="70"/>
    </location>
</feature>
<accession>A0A365P3H2</accession>
<sequence length="189" mass="20620">MTSTTAPAYIAPGLEEVRAGYAHLRYLGVDAATAAEWLAEHVRTVTHEDLTPPVARTSSPANAGGVTAEEDRRMRHALRVAVKVYNRQRPRLSEFDIKTGHLVTKSGAAAVNRAAVQRETTNSKERPAFLGRADAQAVHGATRIKAFQVSGRLHIPGAGLRAFVAYFEATQADHRDHASVRLHDFQVVH</sequence>
<dbReference type="AlphaFoldDB" id="A0A365P3H2"/>
<reference evidence="2 3" key="1">
    <citation type="submission" date="2018-06" db="EMBL/GenBank/DDBJ databases">
        <title>Whole genome sequencing of four bacterial strains from South Shetland trench revealing bio-synthetic gene clusters.</title>
        <authorList>
            <person name="Abdel-Mageed W.M."/>
            <person name="Lehri B."/>
            <person name="Jarmusch S.A."/>
            <person name="Miranda K."/>
            <person name="Goodfellow M."/>
            <person name="Jaspars M."/>
            <person name="Karlyshev A.V."/>
        </authorList>
    </citation>
    <scope>NUCLEOTIDE SEQUENCE [LARGE SCALE GENOMIC DNA]</scope>
    <source>
        <strain evidence="2 3">SST1</strain>
    </source>
</reference>
<evidence type="ECO:0000256" key="1">
    <source>
        <dbReference type="SAM" id="MobiDB-lite"/>
    </source>
</evidence>
<dbReference type="EMBL" id="QNTT01000129">
    <property type="protein sequence ID" value="RBA29107.1"/>
    <property type="molecule type" value="Genomic_DNA"/>
</dbReference>
<dbReference type="Proteomes" id="UP000252187">
    <property type="component" value="Unassembled WGS sequence"/>
</dbReference>
<protein>
    <submittedName>
        <fullName evidence="2">Uncharacterized protein</fullName>
    </submittedName>
</protein>
<gene>
    <name evidence="2" type="ORF">DQ226_18575</name>
</gene>
<proteinExistence type="predicted"/>
<name>A0A365P3H2_9ACTN</name>
<evidence type="ECO:0000313" key="2">
    <source>
        <dbReference type="EMBL" id="RBA29107.1"/>
    </source>
</evidence>
<comment type="caution">
    <text evidence="2">The sequence shown here is derived from an EMBL/GenBank/DDBJ whole genome shotgun (WGS) entry which is preliminary data.</text>
</comment>